<accession>A0A8W8ISR0</accession>
<reference evidence="1" key="1">
    <citation type="submission" date="2022-08" db="UniProtKB">
        <authorList>
            <consortium name="EnsemblMetazoa"/>
        </authorList>
    </citation>
    <scope>IDENTIFICATION</scope>
    <source>
        <strain evidence="1">05x7-T-G4-1.051#20</strain>
    </source>
</reference>
<evidence type="ECO:0000313" key="2">
    <source>
        <dbReference type="Proteomes" id="UP000005408"/>
    </source>
</evidence>
<name>A0A8W8ISR0_MAGGI</name>
<dbReference type="EnsemblMetazoa" id="G15691.1">
    <property type="protein sequence ID" value="G15691.1:cds"/>
    <property type="gene ID" value="G15691"/>
</dbReference>
<dbReference type="Proteomes" id="UP000005408">
    <property type="component" value="Unassembled WGS sequence"/>
</dbReference>
<proteinExistence type="predicted"/>
<organism evidence="1 2">
    <name type="scientific">Magallana gigas</name>
    <name type="common">Pacific oyster</name>
    <name type="synonym">Crassostrea gigas</name>
    <dbReference type="NCBI Taxonomy" id="29159"/>
    <lineage>
        <taxon>Eukaryota</taxon>
        <taxon>Metazoa</taxon>
        <taxon>Spiralia</taxon>
        <taxon>Lophotrochozoa</taxon>
        <taxon>Mollusca</taxon>
        <taxon>Bivalvia</taxon>
        <taxon>Autobranchia</taxon>
        <taxon>Pteriomorphia</taxon>
        <taxon>Ostreida</taxon>
        <taxon>Ostreoidea</taxon>
        <taxon>Ostreidae</taxon>
        <taxon>Magallana</taxon>
    </lineage>
</organism>
<sequence>MELQVEEFRKALKTMPKRALEGRSTKRKETGKTAAILRQSQTLSQNQTNSSDTTMEILQPCVQNQGDIDAYAHPMTSQQTTTSTEFYSHYKKDLDRGIIGEEILQIILYPPYLASFDFTAENLIVCLNDQELTEDNKGDKSAYSLSSGLC</sequence>
<dbReference type="AlphaFoldDB" id="A0A8W8ISR0"/>
<keyword evidence="2" id="KW-1185">Reference proteome</keyword>
<protein>
    <submittedName>
        <fullName evidence="1">Uncharacterized protein</fullName>
    </submittedName>
</protein>
<evidence type="ECO:0000313" key="1">
    <source>
        <dbReference type="EnsemblMetazoa" id="G15691.1:cds"/>
    </source>
</evidence>